<accession>A0A2J5QBC5</accession>
<reference evidence="3 4" key="1">
    <citation type="submission" date="2017-11" db="EMBL/GenBank/DDBJ databases">
        <authorList>
            <person name="Han C.G."/>
        </authorList>
    </citation>
    <scope>NUCLEOTIDE SEQUENCE [LARGE SCALE GENOMIC DNA]</scope>
    <source>
        <strain evidence="3 4">A10</strain>
    </source>
</reference>
<feature type="region of interest" description="Disordered" evidence="1">
    <location>
        <begin position="1"/>
        <end position="25"/>
    </location>
</feature>
<dbReference type="AlphaFoldDB" id="A0A2J5QBC5"/>
<name>A0A2J5QBC5_9ENTR</name>
<proteinExistence type="predicted"/>
<dbReference type="Proteomes" id="UP000234667">
    <property type="component" value="Unassembled WGS sequence"/>
</dbReference>
<comment type="caution">
    <text evidence="3">The sequence shown here is derived from an EMBL/GenBank/DDBJ whole genome shotgun (WGS) entry which is preliminary data.</text>
</comment>
<evidence type="ECO:0000256" key="1">
    <source>
        <dbReference type="SAM" id="MobiDB-lite"/>
    </source>
</evidence>
<evidence type="ECO:0008006" key="5">
    <source>
        <dbReference type="Google" id="ProtNLM"/>
    </source>
</evidence>
<gene>
    <name evidence="3" type="ORF">CWN49_00980</name>
</gene>
<keyword evidence="2" id="KW-0812">Transmembrane</keyword>
<dbReference type="RefSeq" id="WP_049593968.1">
    <property type="nucleotide sequence ID" value="NZ_CAXLPK010000002.1"/>
</dbReference>
<organism evidence="3 4">
    <name type="scientific">Klebsiella michiganensis</name>
    <dbReference type="NCBI Taxonomy" id="1134687"/>
    <lineage>
        <taxon>Bacteria</taxon>
        <taxon>Pseudomonadati</taxon>
        <taxon>Pseudomonadota</taxon>
        <taxon>Gammaproteobacteria</taxon>
        <taxon>Enterobacterales</taxon>
        <taxon>Enterobacteriaceae</taxon>
        <taxon>Klebsiella/Raoultella group</taxon>
        <taxon>Klebsiella</taxon>
    </lineage>
</organism>
<feature type="region of interest" description="Disordered" evidence="1">
    <location>
        <begin position="152"/>
        <end position="173"/>
    </location>
</feature>
<feature type="transmembrane region" description="Helical" evidence="2">
    <location>
        <begin position="42"/>
        <end position="60"/>
    </location>
</feature>
<keyword evidence="2" id="KW-0472">Membrane</keyword>
<keyword evidence="2" id="KW-1133">Transmembrane helix</keyword>
<evidence type="ECO:0000313" key="4">
    <source>
        <dbReference type="Proteomes" id="UP000234667"/>
    </source>
</evidence>
<feature type="compositionally biased region" description="Acidic residues" evidence="1">
    <location>
        <begin position="11"/>
        <end position="22"/>
    </location>
</feature>
<evidence type="ECO:0000256" key="2">
    <source>
        <dbReference type="SAM" id="Phobius"/>
    </source>
</evidence>
<protein>
    <recommendedName>
        <fullName evidence="5">Conjugal transfer protein TraP</fullName>
    </recommendedName>
</protein>
<sequence length="254" mass="27334">MSELSQLLDEKPDEQEEDETLPEEVTTRPVAWYRREYFGFPVWLYAAGIAALAAVLVWVLSDDSVTAPQTGSFLMEEHAEPDPLLPAASAQQTAPGSLPPAVSSPSVSAVELQDVRAYAEANREVITRLAGRVEQQSLRLAEQQRHLEALAKSGAAVSTDKRPTTALPPAPAAASVKSGATRKMSVEKASLTGQRGSTVATKDVQLVSIASGMAWVKWQDKTWAVIPGDRLGSLTIRHIDTAERTVHTSAGIIR</sequence>
<dbReference type="EMBL" id="PIDR01000006">
    <property type="protein sequence ID" value="PLO75484.1"/>
    <property type="molecule type" value="Genomic_DNA"/>
</dbReference>
<reference evidence="3 4" key="2">
    <citation type="submission" date="2018-01" db="EMBL/GenBank/DDBJ databases">
        <title>Genomic study of Klebsiella pneumoniae.</title>
        <authorList>
            <person name="Yang Y."/>
            <person name="Bicalho R."/>
        </authorList>
    </citation>
    <scope>NUCLEOTIDE SEQUENCE [LARGE SCALE GENOMIC DNA]</scope>
    <source>
        <strain evidence="3 4">A10</strain>
    </source>
</reference>
<evidence type="ECO:0000313" key="3">
    <source>
        <dbReference type="EMBL" id="PLO75484.1"/>
    </source>
</evidence>